<dbReference type="InterPro" id="IPR046373">
    <property type="entry name" value="Acyl-CoA_Oxase/DH_mid-dom_sf"/>
</dbReference>
<gene>
    <name evidence="8" type="ORF">AB8998_10810</name>
</gene>
<evidence type="ECO:0000259" key="7">
    <source>
        <dbReference type="Pfam" id="PF02771"/>
    </source>
</evidence>
<dbReference type="PANTHER" id="PTHR43884">
    <property type="entry name" value="ACYL-COA DEHYDROGENASE"/>
    <property type="match status" value="1"/>
</dbReference>
<evidence type="ECO:0000256" key="2">
    <source>
        <dbReference type="ARBA" id="ARBA00009347"/>
    </source>
</evidence>
<comment type="caution">
    <text evidence="8">The sequence shown here is derived from an EMBL/GenBank/DDBJ whole genome shotgun (WGS) entry which is preliminary data.</text>
</comment>
<keyword evidence="5 8" id="KW-0560">Oxidoreductase</keyword>
<dbReference type="Gene3D" id="2.40.110.10">
    <property type="entry name" value="Butyryl-CoA Dehydrogenase, subunit A, domain 2"/>
    <property type="match status" value="1"/>
</dbReference>
<feature type="domain" description="Acyl-CoA dehydrogenase/oxidase N-terminal" evidence="7">
    <location>
        <begin position="6"/>
        <end position="112"/>
    </location>
</feature>
<dbReference type="Gene3D" id="1.20.140.10">
    <property type="entry name" value="Butyryl-CoA Dehydrogenase, subunit A, domain 3"/>
    <property type="match status" value="1"/>
</dbReference>
<dbReference type="InterPro" id="IPR009075">
    <property type="entry name" value="AcylCo_DH/oxidase_C"/>
</dbReference>
<evidence type="ECO:0000259" key="6">
    <source>
        <dbReference type="Pfam" id="PF00441"/>
    </source>
</evidence>
<comment type="similarity">
    <text evidence="2">Belongs to the acyl-CoA dehydrogenase family.</text>
</comment>
<name>A0ABV4BYT9_9MYCO</name>
<dbReference type="SUPFAM" id="SSF47203">
    <property type="entry name" value="Acyl-CoA dehydrogenase C-terminal domain-like"/>
    <property type="match status" value="1"/>
</dbReference>
<protein>
    <submittedName>
        <fullName evidence="8">Acyl-CoA dehydrogenase family protein</fullName>
        <ecNumber evidence="8">1.-.-.-</ecNumber>
    </submittedName>
</protein>
<keyword evidence="9" id="KW-1185">Reference proteome</keyword>
<dbReference type="EMBL" id="JBGEDP010000001">
    <property type="protein sequence ID" value="MEY8015469.1"/>
    <property type="molecule type" value="Genomic_DNA"/>
</dbReference>
<evidence type="ECO:0000256" key="5">
    <source>
        <dbReference type="ARBA" id="ARBA00023002"/>
    </source>
</evidence>
<dbReference type="PANTHER" id="PTHR43884:SF20">
    <property type="entry name" value="ACYL-COA DEHYDROGENASE FADE28"/>
    <property type="match status" value="1"/>
</dbReference>
<dbReference type="InterPro" id="IPR036250">
    <property type="entry name" value="AcylCo_DH-like_C"/>
</dbReference>
<keyword evidence="3" id="KW-0285">Flavoprotein</keyword>
<dbReference type="Pfam" id="PF00441">
    <property type="entry name" value="Acyl-CoA_dh_1"/>
    <property type="match status" value="1"/>
</dbReference>
<dbReference type="Proteomes" id="UP001564760">
    <property type="component" value="Unassembled WGS sequence"/>
</dbReference>
<dbReference type="Gene3D" id="1.10.540.10">
    <property type="entry name" value="Acyl-CoA dehydrogenase/oxidase, N-terminal domain"/>
    <property type="match status" value="1"/>
</dbReference>
<proteinExistence type="inferred from homology"/>
<keyword evidence="4" id="KW-0274">FAD</keyword>
<dbReference type="InterPro" id="IPR013786">
    <property type="entry name" value="AcylCoA_DH/ox_N"/>
</dbReference>
<evidence type="ECO:0000256" key="4">
    <source>
        <dbReference type="ARBA" id="ARBA00022827"/>
    </source>
</evidence>
<accession>A0ABV4BYT9</accession>
<organism evidence="8 9">
    <name type="scientific">Mycobacterium servetii</name>
    <dbReference type="NCBI Taxonomy" id="3237418"/>
    <lineage>
        <taxon>Bacteria</taxon>
        <taxon>Bacillati</taxon>
        <taxon>Actinomycetota</taxon>
        <taxon>Actinomycetes</taxon>
        <taxon>Mycobacteriales</taxon>
        <taxon>Mycobacteriaceae</taxon>
        <taxon>Mycobacterium</taxon>
    </lineage>
</organism>
<feature type="domain" description="Acyl-CoA dehydrogenase/oxidase C-terminal" evidence="6">
    <location>
        <begin position="233"/>
        <end position="356"/>
    </location>
</feature>
<dbReference type="GO" id="GO:0016491">
    <property type="term" value="F:oxidoreductase activity"/>
    <property type="evidence" value="ECO:0007669"/>
    <property type="project" value="UniProtKB-KW"/>
</dbReference>
<dbReference type="Pfam" id="PF02771">
    <property type="entry name" value="Acyl-CoA_dh_N"/>
    <property type="match status" value="1"/>
</dbReference>
<dbReference type="RefSeq" id="WP_369737946.1">
    <property type="nucleotide sequence ID" value="NZ_JBGEDP010000001.1"/>
</dbReference>
<sequence>MDFQLSDEQSLLRDTTRDLLARTYDPESRNKVVGTDLGWSREVWSQLADTGILGLGFDPEEAGQIEVMVVLNEIGRRLAPEPVLHAALGPGALIAALGSQEQRQLLDDVAAGQRLLAFAHLEPGHRTPSAGVSTKAERQGGSWTLSGRKNPVLAGDCAETLVVSAALPDGGTGLFLVDAASENTSVTRHPYRTFDGQRGAQLDLDSAPAAPLGEAADASGAIRDAVIRIQSGLCAEAVGAMDEALRLTTDYLTTRKQFGVTLSKFQALTQRAADMYVSLELARSMSLYAAMSIADGNLDPVIASRAKLQIGRSGRHVAQESIQMHGGIGVTAEYPIAHYAARLTAIEHTLGTSGDHLHNLIDHLGEYDLARL</sequence>
<evidence type="ECO:0000313" key="8">
    <source>
        <dbReference type="EMBL" id="MEY8015469.1"/>
    </source>
</evidence>
<comment type="cofactor">
    <cofactor evidence="1">
        <name>FAD</name>
        <dbReference type="ChEBI" id="CHEBI:57692"/>
    </cofactor>
</comment>
<dbReference type="InterPro" id="IPR037069">
    <property type="entry name" value="AcylCoA_DH/ox_N_sf"/>
</dbReference>
<evidence type="ECO:0000256" key="3">
    <source>
        <dbReference type="ARBA" id="ARBA00022630"/>
    </source>
</evidence>
<dbReference type="SUPFAM" id="SSF56645">
    <property type="entry name" value="Acyl-CoA dehydrogenase NM domain-like"/>
    <property type="match status" value="1"/>
</dbReference>
<reference evidence="8 9" key="1">
    <citation type="submission" date="2024-08" db="EMBL/GenBank/DDBJ databases">
        <title>Mycobacterium servetensis sp. nov., a novel rapid-growing mycobacterial species recovered from a human patient in Zaragoza, Spain.</title>
        <authorList>
            <person name="Tristancho-Baro A.I."/>
            <person name="Buenestado-Serrano S."/>
            <person name="Garcia De Viedma D."/>
            <person name="Milagro-Beamonte A."/>
            <person name="Burillo N."/>
            <person name="Sanz S."/>
            <person name="Lopez-Calleja A.I."/>
            <person name="Penas-Utrilla D."/>
            <person name="Guardingo M."/>
            <person name="Garcia M.J."/>
            <person name="Vinuelas-Bayon J."/>
        </authorList>
    </citation>
    <scope>NUCLEOTIDE SEQUENCE [LARGE SCALE GENOMIC DNA]</scope>
    <source>
        <strain evidence="9">HUMS_12744610</strain>
    </source>
</reference>
<dbReference type="InterPro" id="IPR009100">
    <property type="entry name" value="AcylCoA_DH/oxidase_NM_dom_sf"/>
</dbReference>
<dbReference type="CDD" id="cd00567">
    <property type="entry name" value="ACAD"/>
    <property type="match status" value="1"/>
</dbReference>
<dbReference type="EC" id="1.-.-.-" evidence="8"/>
<evidence type="ECO:0000313" key="9">
    <source>
        <dbReference type="Proteomes" id="UP001564760"/>
    </source>
</evidence>
<evidence type="ECO:0000256" key="1">
    <source>
        <dbReference type="ARBA" id="ARBA00001974"/>
    </source>
</evidence>